<sequence length="158" mass="17494">MRDHLTRIAVIVGMFIIVSILINLTSHQDPVEIATADTHTNPVAVMADTADAIINYTPAYAALNPYQTTTEQTANAQFDPSDDYWGLPRSPGHEETAAYCAACHTLQIVMQQQQTAEGWDYLLNWMVSKQGMAEPPADARALIHDYLTREFGTDQAPE</sequence>
<dbReference type="Gene3D" id="1.10.760.10">
    <property type="entry name" value="Cytochrome c-like domain"/>
    <property type="match status" value="1"/>
</dbReference>
<protein>
    <recommendedName>
        <fullName evidence="4">Cytochrome c domain-containing protein</fullName>
    </recommendedName>
</protein>
<proteinExistence type="predicted"/>
<evidence type="ECO:0000313" key="2">
    <source>
        <dbReference type="EMBL" id="MEX6633214.1"/>
    </source>
</evidence>
<evidence type="ECO:0008006" key="4">
    <source>
        <dbReference type="Google" id="ProtNLM"/>
    </source>
</evidence>
<organism evidence="2 3">
    <name type="scientific">Hyphococcus lacteus</name>
    <dbReference type="NCBI Taxonomy" id="3143536"/>
    <lineage>
        <taxon>Bacteria</taxon>
        <taxon>Pseudomonadati</taxon>
        <taxon>Pseudomonadota</taxon>
        <taxon>Alphaproteobacteria</taxon>
        <taxon>Parvularculales</taxon>
        <taxon>Parvularculaceae</taxon>
        <taxon>Hyphococcus</taxon>
    </lineage>
</organism>
<dbReference type="SUPFAM" id="SSF46626">
    <property type="entry name" value="Cytochrome c"/>
    <property type="match status" value="1"/>
</dbReference>
<keyword evidence="1" id="KW-0812">Transmembrane</keyword>
<dbReference type="InterPro" id="IPR036909">
    <property type="entry name" value="Cyt_c-like_dom_sf"/>
</dbReference>
<evidence type="ECO:0000256" key="1">
    <source>
        <dbReference type="SAM" id="Phobius"/>
    </source>
</evidence>
<dbReference type="Proteomes" id="UP001560685">
    <property type="component" value="Unassembled WGS sequence"/>
</dbReference>
<name>A0ABV3Z359_9PROT</name>
<dbReference type="EMBL" id="JBEHZE010000001">
    <property type="protein sequence ID" value="MEX6633214.1"/>
    <property type="molecule type" value="Genomic_DNA"/>
</dbReference>
<keyword evidence="1" id="KW-1133">Transmembrane helix</keyword>
<feature type="transmembrane region" description="Helical" evidence="1">
    <location>
        <begin position="6"/>
        <end position="24"/>
    </location>
</feature>
<comment type="caution">
    <text evidence="2">The sequence shown here is derived from an EMBL/GenBank/DDBJ whole genome shotgun (WGS) entry which is preliminary data.</text>
</comment>
<evidence type="ECO:0000313" key="3">
    <source>
        <dbReference type="Proteomes" id="UP001560685"/>
    </source>
</evidence>
<accession>A0ABV3Z359</accession>
<dbReference type="RefSeq" id="WP_369313166.1">
    <property type="nucleotide sequence ID" value="NZ_JBEHZE010000001.1"/>
</dbReference>
<gene>
    <name evidence="2" type="ORF">ABFZ84_06580</name>
</gene>
<keyword evidence="1" id="KW-0472">Membrane</keyword>
<keyword evidence="3" id="KW-1185">Reference proteome</keyword>
<reference evidence="2 3" key="1">
    <citation type="submission" date="2024-05" db="EMBL/GenBank/DDBJ databases">
        <title>Three bacterial strains, DH-69, EH-24, and ECK-19 isolated from coastal sediments.</title>
        <authorList>
            <person name="Ye Y.-Q."/>
            <person name="Du Z.-J."/>
        </authorList>
    </citation>
    <scope>NUCLEOTIDE SEQUENCE [LARGE SCALE GENOMIC DNA]</scope>
    <source>
        <strain evidence="2 3">ECK-19</strain>
    </source>
</reference>